<dbReference type="Gene3D" id="1.50.10.10">
    <property type="match status" value="1"/>
</dbReference>
<feature type="domain" description="Trehalase-like N-terminal" evidence="2">
    <location>
        <begin position="6"/>
        <end position="194"/>
    </location>
</feature>
<reference evidence="3 4" key="1">
    <citation type="submission" date="2021-05" db="EMBL/GenBank/DDBJ databases">
        <title>The draft genome of Geobacter chapellei DSM 13688.</title>
        <authorList>
            <person name="Xu Z."/>
            <person name="Masuda Y."/>
            <person name="Itoh H."/>
            <person name="Senoo K."/>
        </authorList>
    </citation>
    <scope>NUCLEOTIDE SEQUENCE [LARGE SCALE GENOMIC DNA]</scope>
    <source>
        <strain evidence="3 4">DSM 13688</strain>
    </source>
</reference>
<keyword evidence="3" id="KW-0378">Hydrolase</keyword>
<evidence type="ECO:0000259" key="2">
    <source>
        <dbReference type="Pfam" id="PF19291"/>
    </source>
</evidence>
<evidence type="ECO:0000313" key="4">
    <source>
        <dbReference type="Proteomes" id="UP000784128"/>
    </source>
</evidence>
<evidence type="ECO:0000259" key="1">
    <source>
        <dbReference type="Pfam" id="PF00723"/>
    </source>
</evidence>
<dbReference type="PANTHER" id="PTHR31616:SF0">
    <property type="entry name" value="GLUCAN 1,4-ALPHA-GLUCOSIDASE"/>
    <property type="match status" value="1"/>
</dbReference>
<proteinExistence type="predicted"/>
<dbReference type="Pfam" id="PF19291">
    <property type="entry name" value="TREH_N"/>
    <property type="match status" value="1"/>
</dbReference>
<gene>
    <name evidence="3" type="ORF">KJB30_04015</name>
</gene>
<dbReference type="Proteomes" id="UP000784128">
    <property type="component" value="Unassembled WGS sequence"/>
</dbReference>
<evidence type="ECO:0000313" key="3">
    <source>
        <dbReference type="EMBL" id="MBT1070938.1"/>
    </source>
</evidence>
<accession>A0ABS5U5I9</accession>
<keyword evidence="4" id="KW-1185">Reference proteome</keyword>
<dbReference type="Pfam" id="PF00723">
    <property type="entry name" value="Glyco_hydro_15"/>
    <property type="match status" value="1"/>
</dbReference>
<dbReference type="InterPro" id="IPR012341">
    <property type="entry name" value="6hp_glycosidase-like_sf"/>
</dbReference>
<name>A0ABS5U5I9_9BACT</name>
<dbReference type="EMBL" id="JAHDYS010000003">
    <property type="protein sequence ID" value="MBT1070938.1"/>
    <property type="molecule type" value="Genomic_DNA"/>
</dbReference>
<protein>
    <submittedName>
        <fullName evidence="3">Glycoside hydrolase family 15 protein</fullName>
    </submittedName>
</protein>
<dbReference type="GO" id="GO:0016787">
    <property type="term" value="F:hydrolase activity"/>
    <property type="evidence" value="ECO:0007669"/>
    <property type="project" value="UniProtKB-KW"/>
</dbReference>
<dbReference type="RefSeq" id="WP_214296652.1">
    <property type="nucleotide sequence ID" value="NZ_JAHDYS010000003.1"/>
</dbReference>
<dbReference type="InterPro" id="IPR045582">
    <property type="entry name" value="Trehalase-like_N"/>
</dbReference>
<dbReference type="InterPro" id="IPR011613">
    <property type="entry name" value="GH15-like"/>
</dbReference>
<feature type="domain" description="GH15-like" evidence="1">
    <location>
        <begin position="229"/>
        <end position="612"/>
    </location>
</feature>
<dbReference type="SUPFAM" id="SSF48208">
    <property type="entry name" value="Six-hairpin glycosidases"/>
    <property type="match status" value="1"/>
</dbReference>
<organism evidence="3 4">
    <name type="scientific">Pelotalea chapellei</name>
    <dbReference type="NCBI Taxonomy" id="44671"/>
    <lineage>
        <taxon>Bacteria</taxon>
        <taxon>Pseudomonadati</taxon>
        <taxon>Thermodesulfobacteriota</taxon>
        <taxon>Desulfuromonadia</taxon>
        <taxon>Geobacterales</taxon>
        <taxon>Geobacteraceae</taxon>
        <taxon>Pelotalea</taxon>
    </lineage>
</organism>
<sequence length="625" mass="70708">MPSHYQPIENYGVIGNMRTAALVGMDGSIDWLCVPHFDSPSVFAAILDDHQGGRFRIAPTGDHFRRKQFYWPDTAILITRFLDEEGVGEIEDYMPVGGVGEEVIRRVRVVRGRVTFHLECRPAFDYARATHQTLLSEDGARFDGPGLSLALASPVQLHLSPAAHGDTAGVAADFTLGEGEKVTFVLRRVCSDDQQRPCPCAGEAEDLFRETVSYWQRWTAKCTYAGRWREVVLRSAITLKLLSYEPTGAIVAAPTCSLPEAIGGQRNWDYRYTWIRDAAFTVYGLLRIGFTEEAARFRDWLERRWKVHGEAGWSVSQKGNGPLQLMYGIDGRTELAEEILDHLEGYRGSRPVRIGNAAHRQLQLDIYGELMDAVYLHNKYVEPVSYHDWIHLRELVDWLCDNWKRPDEGVWEVRGGRQHFVYSKFMCWVALDRSLRLADKRSFPADRHRWFKVRDQIYEEVMAKGWNEHRGAFIQAYHTEALDASSLLMPLVFFMSPSDPRMVSTVDAIRRPLTAGGLAADGLVCRYNPAVAPDGLPGHEGTFNMCSFWLVEALTRAGHTDRARLEEARLLFEQMLGYANHLGLYAEQTGYSGEALGNFPQAFTHLALISAAFNLDRALGSLRSR</sequence>
<dbReference type="PANTHER" id="PTHR31616">
    <property type="entry name" value="TREHALASE"/>
    <property type="match status" value="1"/>
</dbReference>
<dbReference type="InterPro" id="IPR008928">
    <property type="entry name" value="6-hairpin_glycosidase_sf"/>
</dbReference>
<comment type="caution">
    <text evidence="3">The sequence shown here is derived from an EMBL/GenBank/DDBJ whole genome shotgun (WGS) entry which is preliminary data.</text>
</comment>